<proteinExistence type="predicted"/>
<dbReference type="VEuPathDB" id="VectorBase:GMOY002367"/>
<sequence length="61" mass="6235">MLCAPRDSYATVAKPTMKSIVTGSAGSASKNQTGLTASAAPIIVAGISRQAGTDNDRSKYF</sequence>
<evidence type="ECO:0000313" key="2">
    <source>
        <dbReference type="Proteomes" id="UP000092444"/>
    </source>
</evidence>
<dbReference type="EnsemblMetazoa" id="GMOY002367-RA">
    <property type="protein sequence ID" value="GMOY002367-PA"/>
    <property type="gene ID" value="GMOY002367"/>
</dbReference>
<reference evidence="1" key="1">
    <citation type="submission" date="2020-05" db="UniProtKB">
        <authorList>
            <consortium name="EnsemblMetazoa"/>
        </authorList>
    </citation>
    <scope>IDENTIFICATION</scope>
    <source>
        <strain evidence="1">Yale</strain>
    </source>
</reference>
<evidence type="ECO:0000313" key="1">
    <source>
        <dbReference type="EnsemblMetazoa" id="GMOY002367-PA"/>
    </source>
</evidence>
<protein>
    <submittedName>
        <fullName evidence="1">Uncharacterized protein</fullName>
    </submittedName>
</protein>
<dbReference type="AlphaFoldDB" id="A0A1B0FFI6"/>
<organism evidence="1 2">
    <name type="scientific">Glossina morsitans morsitans</name>
    <name type="common">Savannah tsetse fly</name>
    <dbReference type="NCBI Taxonomy" id="37546"/>
    <lineage>
        <taxon>Eukaryota</taxon>
        <taxon>Metazoa</taxon>
        <taxon>Ecdysozoa</taxon>
        <taxon>Arthropoda</taxon>
        <taxon>Hexapoda</taxon>
        <taxon>Insecta</taxon>
        <taxon>Pterygota</taxon>
        <taxon>Neoptera</taxon>
        <taxon>Endopterygota</taxon>
        <taxon>Diptera</taxon>
        <taxon>Brachycera</taxon>
        <taxon>Muscomorpha</taxon>
        <taxon>Hippoboscoidea</taxon>
        <taxon>Glossinidae</taxon>
        <taxon>Glossina</taxon>
    </lineage>
</organism>
<dbReference type="EMBL" id="CCAG010019410">
    <property type="status" value="NOT_ANNOTATED_CDS"/>
    <property type="molecule type" value="Genomic_DNA"/>
</dbReference>
<name>A0A1B0FFI6_GLOMM</name>
<dbReference type="Proteomes" id="UP000092444">
    <property type="component" value="Unassembled WGS sequence"/>
</dbReference>
<keyword evidence="2" id="KW-1185">Reference proteome</keyword>
<accession>A0A1B0FFI6</accession>